<dbReference type="Gene3D" id="2.10.109.10">
    <property type="entry name" value="Umud Fragment, subunit A"/>
    <property type="match status" value="2"/>
</dbReference>
<evidence type="ECO:0000313" key="9">
    <source>
        <dbReference type="EMBL" id="TWT57454.1"/>
    </source>
</evidence>
<dbReference type="GO" id="GO:0006465">
    <property type="term" value="P:signal peptide processing"/>
    <property type="evidence" value="ECO:0007669"/>
    <property type="project" value="InterPro"/>
</dbReference>
<dbReference type="Pfam" id="PF10502">
    <property type="entry name" value="Peptidase_S26"/>
    <property type="match status" value="2"/>
</dbReference>
<evidence type="ECO:0000256" key="4">
    <source>
        <dbReference type="ARBA" id="ARBA00019232"/>
    </source>
</evidence>
<dbReference type="AlphaFoldDB" id="A0A5C5X2W1"/>
<comment type="catalytic activity">
    <reaction evidence="1 7">
        <text>Cleavage of hydrophobic, N-terminal signal or leader sequences from secreted and periplasmic proteins.</text>
        <dbReference type="EC" id="3.4.21.89"/>
    </reaction>
</comment>
<feature type="domain" description="Peptidase S26" evidence="8">
    <location>
        <begin position="461"/>
        <end position="510"/>
    </location>
</feature>
<dbReference type="PRINTS" id="PR00727">
    <property type="entry name" value="LEADERPTASE"/>
</dbReference>
<dbReference type="GO" id="GO:0004252">
    <property type="term" value="F:serine-type endopeptidase activity"/>
    <property type="evidence" value="ECO:0007669"/>
    <property type="project" value="InterPro"/>
</dbReference>
<evidence type="ECO:0000256" key="2">
    <source>
        <dbReference type="ARBA" id="ARBA00009370"/>
    </source>
</evidence>
<feature type="active site" evidence="6">
    <location>
        <position position="33"/>
    </location>
</feature>
<dbReference type="CDD" id="cd06530">
    <property type="entry name" value="S26_SPase_I"/>
    <property type="match status" value="2"/>
</dbReference>
<protein>
    <recommendedName>
        <fullName evidence="4 7">Signal peptidase I</fullName>
        <ecNumber evidence="3 7">3.4.21.89</ecNumber>
    </recommendedName>
</protein>
<evidence type="ECO:0000256" key="7">
    <source>
        <dbReference type="RuleBase" id="RU362042"/>
    </source>
</evidence>
<proteinExistence type="inferred from homology"/>
<evidence type="ECO:0000313" key="10">
    <source>
        <dbReference type="Proteomes" id="UP000317243"/>
    </source>
</evidence>
<dbReference type="PROSITE" id="PS00761">
    <property type="entry name" value="SPASE_I_3"/>
    <property type="match status" value="1"/>
</dbReference>
<dbReference type="InterPro" id="IPR000223">
    <property type="entry name" value="Pept_S26A_signal_pept_1"/>
</dbReference>
<comment type="similarity">
    <text evidence="2 7">Belongs to the peptidase S26 family.</text>
</comment>
<comment type="caution">
    <text evidence="9">The sequence shown here is derived from an EMBL/GenBank/DDBJ whole genome shotgun (WGS) entry which is preliminary data.</text>
</comment>
<reference evidence="9 10" key="1">
    <citation type="submission" date="2019-02" db="EMBL/GenBank/DDBJ databases">
        <title>Deep-cultivation of Planctomycetes and their phenomic and genomic characterization uncovers novel biology.</title>
        <authorList>
            <person name="Wiegand S."/>
            <person name="Jogler M."/>
            <person name="Boedeker C."/>
            <person name="Pinto D."/>
            <person name="Vollmers J."/>
            <person name="Rivas-Marin E."/>
            <person name="Kohn T."/>
            <person name="Peeters S.H."/>
            <person name="Heuer A."/>
            <person name="Rast P."/>
            <person name="Oberbeckmann S."/>
            <person name="Bunk B."/>
            <person name="Jeske O."/>
            <person name="Meyerdierks A."/>
            <person name="Storesund J.E."/>
            <person name="Kallscheuer N."/>
            <person name="Luecker S."/>
            <person name="Lage O.M."/>
            <person name="Pohl T."/>
            <person name="Merkel B.J."/>
            <person name="Hornburger P."/>
            <person name="Mueller R.-W."/>
            <person name="Bruemmer F."/>
            <person name="Labrenz M."/>
            <person name="Spormann A.M."/>
            <person name="Op Den Camp H."/>
            <person name="Overmann J."/>
            <person name="Amann R."/>
            <person name="Jetten M.S.M."/>
            <person name="Mascher T."/>
            <person name="Medema M.H."/>
            <person name="Devos D.P."/>
            <person name="Kaster A.-K."/>
            <person name="Ovreas L."/>
            <person name="Rohde M."/>
            <person name="Galperin M.Y."/>
            <person name="Jogler C."/>
        </authorList>
    </citation>
    <scope>NUCLEOTIDE SEQUENCE [LARGE SCALE GENOMIC DNA]</scope>
    <source>
        <strain evidence="9 10">KOR42</strain>
    </source>
</reference>
<comment type="subcellular location">
    <subcellularLocation>
        <location evidence="7">Membrane</location>
        <topology evidence="7">Single-pass type II membrane protein</topology>
    </subcellularLocation>
</comment>
<evidence type="ECO:0000259" key="8">
    <source>
        <dbReference type="Pfam" id="PF10502"/>
    </source>
</evidence>
<keyword evidence="7" id="KW-0645">Protease</keyword>
<evidence type="ECO:0000256" key="1">
    <source>
        <dbReference type="ARBA" id="ARBA00000677"/>
    </source>
</evidence>
<dbReference type="InterPro" id="IPR019533">
    <property type="entry name" value="Peptidase_S26"/>
</dbReference>
<feature type="domain" description="Peptidase S26" evidence="8">
    <location>
        <begin position="112"/>
        <end position="184"/>
    </location>
</feature>
<dbReference type="PANTHER" id="PTHR43390">
    <property type="entry name" value="SIGNAL PEPTIDASE I"/>
    <property type="match status" value="1"/>
</dbReference>
<dbReference type="GO" id="GO:0016020">
    <property type="term" value="C:membrane"/>
    <property type="evidence" value="ECO:0007669"/>
    <property type="project" value="UniProtKB-SubCell"/>
</dbReference>
<keyword evidence="5 7" id="KW-0378">Hydrolase</keyword>
<dbReference type="EMBL" id="SIHI01000001">
    <property type="protein sequence ID" value="TWT57454.1"/>
    <property type="molecule type" value="Genomic_DNA"/>
</dbReference>
<dbReference type="GO" id="GO:0009003">
    <property type="term" value="F:signal peptidase activity"/>
    <property type="evidence" value="ECO:0007669"/>
    <property type="project" value="UniProtKB-EC"/>
</dbReference>
<dbReference type="InterPro" id="IPR019758">
    <property type="entry name" value="Pept_S26A_signal_pept_1_CS"/>
</dbReference>
<gene>
    <name evidence="9" type="primary">sipV</name>
    <name evidence="9" type="ORF">KOR42_08150</name>
</gene>
<dbReference type="Proteomes" id="UP000317243">
    <property type="component" value="Unassembled WGS sequence"/>
</dbReference>
<keyword evidence="10" id="KW-1185">Reference proteome</keyword>
<sequence length="540" mass="61372">MFRHIAESFLLLGLTVVIFRCFAVEGYLISTGSMAPTLLGFHRRIMCENCHHSFVRGAAFDSDKLIGEVSSTGTSSASASADLSGLPAEPQLMECTHCGSPISNWNEVPRTEGDQLLVDKLAFEFRDPRRWEVIVFHNEDAPGQAYVKRVVGLPNEILEIRDGDIWVNNNIVRKPLENQLSMRVPVHEYSREASFSDPDLLPRWVSENGSESWSFLNSSINCSSSKAPNQPGEISWIKYRHCETQPIPTVNTVHLAHWPEGLSQNHDDSLKFEAGTLSCDGVLSAFERDRWKTRTDDTEFHRALDELFEQSHLSPIIDRCEYNRQTRQQYYFPHDFMISATLEDLRGDGELLFELTDGVDTFQLHILPSQHLITLRDLRHQRDCWTTSIDKDSLTKPIHIDFSLFDQQAIVAVNEKIVGSPVPFQASQSRPPLTSPVRIGARGIDVRIASLNLYRDVYYTPKRDQSDPSFEIPAHHFLVLGDNSPVSLDSRAWAHPTIPREALIGKPLFVHLPTQQKEISWNGKKSHIRIPDFSRVRTVR</sequence>
<organism evidence="9 10">
    <name type="scientific">Thalassoglobus neptunius</name>
    <dbReference type="NCBI Taxonomy" id="1938619"/>
    <lineage>
        <taxon>Bacteria</taxon>
        <taxon>Pseudomonadati</taxon>
        <taxon>Planctomycetota</taxon>
        <taxon>Planctomycetia</taxon>
        <taxon>Planctomycetales</taxon>
        <taxon>Planctomycetaceae</taxon>
        <taxon>Thalassoglobus</taxon>
    </lineage>
</organism>
<accession>A0A5C5X2W1</accession>
<dbReference type="RefSeq" id="WP_197440832.1">
    <property type="nucleotide sequence ID" value="NZ_SIHI01000001.1"/>
</dbReference>
<dbReference type="EC" id="3.4.21.89" evidence="3 7"/>
<evidence type="ECO:0000256" key="5">
    <source>
        <dbReference type="ARBA" id="ARBA00022801"/>
    </source>
</evidence>
<dbReference type="SUPFAM" id="SSF51306">
    <property type="entry name" value="LexA/Signal peptidase"/>
    <property type="match status" value="2"/>
</dbReference>
<feature type="active site" evidence="6">
    <location>
        <position position="148"/>
    </location>
</feature>
<dbReference type="NCBIfam" id="TIGR02227">
    <property type="entry name" value="sigpep_I_bact"/>
    <property type="match status" value="1"/>
</dbReference>
<evidence type="ECO:0000256" key="6">
    <source>
        <dbReference type="PIRSR" id="PIRSR600223-1"/>
    </source>
</evidence>
<evidence type="ECO:0000256" key="3">
    <source>
        <dbReference type="ARBA" id="ARBA00013208"/>
    </source>
</evidence>
<dbReference type="InterPro" id="IPR036286">
    <property type="entry name" value="LexA/Signal_pep-like_sf"/>
</dbReference>
<dbReference type="PANTHER" id="PTHR43390:SF1">
    <property type="entry name" value="CHLOROPLAST PROCESSING PEPTIDASE"/>
    <property type="match status" value="1"/>
</dbReference>
<name>A0A5C5X2W1_9PLAN</name>